<feature type="region of interest" description="Disordered" evidence="1">
    <location>
        <begin position="142"/>
        <end position="168"/>
    </location>
</feature>
<reference evidence="3 4" key="1">
    <citation type="submission" date="2018-11" db="EMBL/GenBank/DDBJ databases">
        <authorList>
            <person name="Kleinhagauer T."/>
            <person name="Glaeser S.P."/>
            <person name="Spergser J."/>
            <person name="Ruckert C."/>
            <person name="Kaempfer P."/>
            <person name="Busse H.-J."/>
        </authorList>
    </citation>
    <scope>NUCLEOTIDE SEQUENCE [LARGE SCALE GENOMIC DNA]</scope>
    <source>
        <strain evidence="3 4">200CH</strain>
    </source>
</reference>
<gene>
    <name evidence="3" type="ORF">CCHOA_10245</name>
</gene>
<evidence type="ECO:0008006" key="5">
    <source>
        <dbReference type="Google" id="ProtNLM"/>
    </source>
</evidence>
<feature type="chain" id="PRO_5018259628" description="Secreted protein" evidence="2">
    <location>
        <begin position="28"/>
        <end position="205"/>
    </location>
</feature>
<keyword evidence="4" id="KW-1185">Reference proteome</keyword>
<accession>A0A3G6J9I4</accession>
<keyword evidence="2" id="KW-0732">Signal</keyword>
<feature type="signal peptide" evidence="2">
    <location>
        <begin position="1"/>
        <end position="27"/>
    </location>
</feature>
<name>A0A3G6J9I4_9CORY</name>
<dbReference type="AlphaFoldDB" id="A0A3G6J9I4"/>
<feature type="compositionally biased region" description="Pro residues" evidence="1">
    <location>
        <begin position="145"/>
        <end position="167"/>
    </location>
</feature>
<dbReference type="EMBL" id="CP033896">
    <property type="protein sequence ID" value="AZA14432.1"/>
    <property type="molecule type" value="Genomic_DNA"/>
</dbReference>
<evidence type="ECO:0000313" key="3">
    <source>
        <dbReference type="EMBL" id="AZA14432.1"/>
    </source>
</evidence>
<dbReference type="Proteomes" id="UP000269019">
    <property type="component" value="Chromosome"/>
</dbReference>
<dbReference type="KEGG" id="ccho:CCHOA_10245"/>
<proteinExistence type="predicted"/>
<evidence type="ECO:0000256" key="2">
    <source>
        <dbReference type="SAM" id="SignalP"/>
    </source>
</evidence>
<dbReference type="RefSeq" id="WP_123929783.1">
    <property type="nucleotide sequence ID" value="NZ_CP033896.1"/>
</dbReference>
<evidence type="ECO:0000256" key="1">
    <source>
        <dbReference type="SAM" id="MobiDB-lite"/>
    </source>
</evidence>
<organism evidence="3 4">
    <name type="scientific">Corynebacterium choanae</name>
    <dbReference type="NCBI Taxonomy" id="1862358"/>
    <lineage>
        <taxon>Bacteria</taxon>
        <taxon>Bacillati</taxon>
        <taxon>Actinomycetota</taxon>
        <taxon>Actinomycetes</taxon>
        <taxon>Mycobacteriales</taxon>
        <taxon>Corynebacteriaceae</taxon>
        <taxon>Corynebacterium</taxon>
    </lineage>
</organism>
<sequence length="205" mass="20487" precursor="true">MRASLRVAAVAVSVSTLLLGGLPAAHAGDQAKVNEAVNKVNNLASLASFAPCSTVREKFASYGGGGVAKTRGDLEARSGSVIAGQIATLERRAGGLTPAQRQQYQAALQHGAQQAIARAVACGVVNGSGAVTEAAQAPVNNAPAPVQPAPAPAQPAPAPVQPAPAPAPQQTVLHNPLDPAHPIIVPFALPPLPEVFAGSSGLLPR</sequence>
<protein>
    <recommendedName>
        <fullName evidence="5">Secreted protein</fullName>
    </recommendedName>
</protein>
<evidence type="ECO:0000313" key="4">
    <source>
        <dbReference type="Proteomes" id="UP000269019"/>
    </source>
</evidence>